<dbReference type="AlphaFoldDB" id="L0KUX6"/>
<dbReference type="GeneID" id="14407802"/>
<evidence type="ECO:0000259" key="2">
    <source>
        <dbReference type="Pfam" id="PF14378"/>
    </source>
</evidence>
<dbReference type="EMBL" id="CP003362">
    <property type="protein sequence ID" value="AGB48926.1"/>
    <property type="molecule type" value="Genomic_DNA"/>
</dbReference>
<dbReference type="SUPFAM" id="SSF48317">
    <property type="entry name" value="Acid phosphatase/Vanadium-dependent haloperoxidase"/>
    <property type="match status" value="1"/>
</dbReference>
<sequence>MKAIFFQLLLISIIFLMILAGCYVFLPEVQRKRFAWTKDIKDQILSPHVYPYLILAGFIYLLMKSQVIFSMQSKVIYFPQLAQYILLLEGSKVSYFQMVINPVLTYISAFIYLCGFSYLLVFTFLLLIITRQFKVLQEYAIGFILTYLVAFPFYILTPVKVTGYSLPNVAPLLYDLDPALREALYIVDPLQDNCFPSLHAALSIMAMLIVLFRTDFKRFKIFAVALTVAIQFTIFYLGIHWITDFIAGIALGCLSYYVATRYSQYIASHIPLLSGIKLD</sequence>
<dbReference type="InterPro" id="IPR036938">
    <property type="entry name" value="PAP2/HPO_sf"/>
</dbReference>
<feature type="transmembrane region" description="Helical" evidence="1">
    <location>
        <begin position="47"/>
        <end position="63"/>
    </location>
</feature>
<evidence type="ECO:0000256" key="1">
    <source>
        <dbReference type="SAM" id="Phobius"/>
    </source>
</evidence>
<dbReference type="InterPro" id="IPR026841">
    <property type="entry name" value="Aur1/Ipt1"/>
</dbReference>
<evidence type="ECO:0000313" key="3">
    <source>
        <dbReference type="EMBL" id="AGB48926.1"/>
    </source>
</evidence>
<feature type="transmembrane region" description="Helical" evidence="1">
    <location>
        <begin position="195"/>
        <end position="212"/>
    </location>
</feature>
<dbReference type="RefSeq" id="WP_015324094.1">
    <property type="nucleotide sequence ID" value="NC_019977.1"/>
</dbReference>
<dbReference type="OrthoDB" id="329477at2157"/>
<feature type="transmembrane region" description="Helical" evidence="1">
    <location>
        <begin position="6"/>
        <end position="26"/>
    </location>
</feature>
<dbReference type="PROSITE" id="PS51257">
    <property type="entry name" value="PROKAR_LIPOPROTEIN"/>
    <property type="match status" value="1"/>
</dbReference>
<reference evidence="4" key="1">
    <citation type="submission" date="2012-02" db="EMBL/GenBank/DDBJ databases">
        <title>Complete sequence of chromosome of Methanomethylovorans hollandica DSM 15978.</title>
        <authorList>
            <person name="Lucas S."/>
            <person name="Copeland A."/>
            <person name="Lapidus A."/>
            <person name="Glavina del Rio T."/>
            <person name="Dalin E."/>
            <person name="Tice H."/>
            <person name="Bruce D."/>
            <person name="Goodwin L."/>
            <person name="Pitluck S."/>
            <person name="Peters L."/>
            <person name="Mikhailova N."/>
            <person name="Held B."/>
            <person name="Kyrpides N."/>
            <person name="Mavromatis K."/>
            <person name="Ivanova N."/>
            <person name="Brettin T."/>
            <person name="Detter J.C."/>
            <person name="Han C."/>
            <person name="Larimer F."/>
            <person name="Land M."/>
            <person name="Hauser L."/>
            <person name="Markowitz V."/>
            <person name="Cheng J.-F."/>
            <person name="Hugenholtz P."/>
            <person name="Woyke T."/>
            <person name="Wu D."/>
            <person name="Spring S."/>
            <person name="Schroeder M."/>
            <person name="Brambilla E."/>
            <person name="Klenk H.-P."/>
            <person name="Eisen J.A."/>
        </authorList>
    </citation>
    <scope>NUCLEOTIDE SEQUENCE [LARGE SCALE GENOMIC DNA]</scope>
    <source>
        <strain evidence="4">DSM 15978 / NBRC 107637 / DMS1</strain>
    </source>
</reference>
<gene>
    <name evidence="3" type="ordered locus">Metho_0670</name>
</gene>
<feature type="transmembrane region" description="Helical" evidence="1">
    <location>
        <begin position="103"/>
        <end position="127"/>
    </location>
</feature>
<accession>L0KUX6</accession>
<proteinExistence type="predicted"/>
<protein>
    <submittedName>
        <fullName evidence="3">PAP2 superfamily protein</fullName>
    </submittedName>
</protein>
<keyword evidence="1" id="KW-0812">Transmembrane</keyword>
<dbReference type="STRING" id="867904.Metho_0670"/>
<feature type="domain" description="Inositolphosphotransferase Aur1/Ipt1" evidence="2">
    <location>
        <begin position="101"/>
        <end position="257"/>
    </location>
</feature>
<keyword evidence="1" id="KW-1133">Transmembrane helix</keyword>
<feature type="transmembrane region" description="Helical" evidence="1">
    <location>
        <begin position="139"/>
        <end position="157"/>
    </location>
</feature>
<evidence type="ECO:0000313" key="4">
    <source>
        <dbReference type="Proteomes" id="UP000010866"/>
    </source>
</evidence>
<name>L0KUX6_METHD</name>
<keyword evidence="4" id="KW-1185">Reference proteome</keyword>
<dbReference type="Proteomes" id="UP000010866">
    <property type="component" value="Chromosome"/>
</dbReference>
<feature type="transmembrane region" description="Helical" evidence="1">
    <location>
        <begin position="219"/>
        <end position="239"/>
    </location>
</feature>
<dbReference type="KEGG" id="mhz:Metho_0670"/>
<dbReference type="Gene3D" id="1.20.144.10">
    <property type="entry name" value="Phosphatidic acid phosphatase type 2/haloperoxidase"/>
    <property type="match status" value="1"/>
</dbReference>
<dbReference type="CDD" id="cd03386">
    <property type="entry name" value="PAP2_Aur1_like"/>
    <property type="match status" value="1"/>
</dbReference>
<dbReference type="GO" id="GO:0016020">
    <property type="term" value="C:membrane"/>
    <property type="evidence" value="ECO:0007669"/>
    <property type="project" value="UniProtKB-SubCell"/>
</dbReference>
<dbReference type="HOGENOM" id="CLU_068382_0_0_2"/>
<dbReference type="Pfam" id="PF14378">
    <property type="entry name" value="PAP2_3"/>
    <property type="match status" value="1"/>
</dbReference>
<keyword evidence="1" id="KW-0472">Membrane</keyword>
<organism evidence="3 4">
    <name type="scientific">Methanomethylovorans hollandica (strain DSM 15978 / NBRC 107637 / DMS1)</name>
    <dbReference type="NCBI Taxonomy" id="867904"/>
    <lineage>
        <taxon>Archaea</taxon>
        <taxon>Methanobacteriati</taxon>
        <taxon>Methanobacteriota</taxon>
        <taxon>Stenosarchaea group</taxon>
        <taxon>Methanomicrobia</taxon>
        <taxon>Methanosarcinales</taxon>
        <taxon>Methanosarcinaceae</taxon>
        <taxon>Methanomethylovorans</taxon>
    </lineage>
</organism>